<comment type="subcellular location">
    <subcellularLocation>
        <location evidence="1">Vacuole membrane</location>
        <topology evidence="1">Multi-pass membrane protein</topology>
    </subcellularLocation>
</comment>
<keyword evidence="10" id="KW-1185">Reference proteome</keyword>
<dbReference type="CDD" id="cd14447">
    <property type="entry name" value="SPX"/>
    <property type="match status" value="1"/>
</dbReference>
<dbReference type="Gene3D" id="3.20.100.30">
    <property type="entry name" value="VTC, catalytic tunnel domain"/>
    <property type="match status" value="1"/>
</dbReference>
<protein>
    <submittedName>
        <fullName evidence="9">Vacuolar transporter chaperone complex subunit, putative</fullName>
    </submittedName>
</protein>
<organism evidence="9 10">
    <name type="scientific">Bodo saltans</name>
    <name type="common">Flagellated protozoan</name>
    <dbReference type="NCBI Taxonomy" id="75058"/>
    <lineage>
        <taxon>Eukaryota</taxon>
        <taxon>Discoba</taxon>
        <taxon>Euglenozoa</taxon>
        <taxon>Kinetoplastea</taxon>
        <taxon>Metakinetoplastina</taxon>
        <taxon>Eubodonida</taxon>
        <taxon>Bodonidae</taxon>
        <taxon>Bodo</taxon>
    </lineage>
</organism>
<evidence type="ECO:0000256" key="1">
    <source>
        <dbReference type="ARBA" id="ARBA00004128"/>
    </source>
</evidence>
<feature type="domain" description="SPX" evidence="8">
    <location>
        <begin position="1"/>
        <end position="131"/>
    </location>
</feature>
<dbReference type="VEuPathDB" id="TriTrypDB:BSAL_12895"/>
<dbReference type="GO" id="GO:0006799">
    <property type="term" value="P:polyphosphate biosynthetic process"/>
    <property type="evidence" value="ECO:0007669"/>
    <property type="project" value="UniProtKB-ARBA"/>
</dbReference>
<dbReference type="Pfam" id="PF09359">
    <property type="entry name" value="VTC"/>
    <property type="match status" value="1"/>
</dbReference>
<dbReference type="EMBL" id="CYKH01001604">
    <property type="protein sequence ID" value="CUG87962.1"/>
    <property type="molecule type" value="Genomic_DNA"/>
</dbReference>
<evidence type="ECO:0000256" key="6">
    <source>
        <dbReference type="SAM" id="MobiDB-lite"/>
    </source>
</evidence>
<evidence type="ECO:0000313" key="10">
    <source>
        <dbReference type="Proteomes" id="UP000051952"/>
    </source>
</evidence>
<keyword evidence="2" id="KW-0926">Vacuole</keyword>
<evidence type="ECO:0000313" key="9">
    <source>
        <dbReference type="EMBL" id="CUG87962.1"/>
    </source>
</evidence>
<feature type="region of interest" description="Disordered" evidence="6">
    <location>
        <begin position="750"/>
        <end position="773"/>
    </location>
</feature>
<dbReference type="InterPro" id="IPR004331">
    <property type="entry name" value="SPX_dom"/>
</dbReference>
<evidence type="ECO:0000256" key="2">
    <source>
        <dbReference type="ARBA" id="ARBA00022554"/>
    </source>
</evidence>
<sequence>MKFGELLAASLIGGWEAHYFDYWKMKDYIKRNTMELEGHKPVFNHEEFVQLFQKEERRVVLFVNGKLAEIVNDLEFQTNRFSTYNPPACQEIGAMVIKFDRFVNDAMNAQSKILKKYCKWTGQNTSGWFDPRHCSLARAQNIVHSLVVSLSSLSERQWDSANTDWVPPETFQRKTVKYWVRPEHATATKLFLIQHLPILEVNKTPSPPRSLDGEKHSQIHNYLSSVYMDNDAADCYHRRIALEEGANLLRVRWYGGDEGPDGFPRPNGGSVFFMELKTHHNPDISGQKSTKERFPITAQMIPAFMTAKLTAAQVVDAMIAQGHIKASKGEEQKDLANFIQNMIVTLKLKPWIRTVYHRTAFQRSDSNEVRVSFDLPLILHPEPANWDGKNWMDLFKVNNSNAKPFGYGVLEVKTSDEPPMWVQELLATGWLILVEKFSKFQHATATFHNHAVRVIPYWIGSDIVKTLDEQLPENTSSLLVKANQRRSGDAFVDFMPISGMASMNGPPTPPLGNRSDARSAATASPVNDLYAPLLLSLNNEEGTSSPKVSRPMSMRSTFADVMRSPTVKHKGVALPIVPILQQAPPPPNRGTNLTRMRVEPKVFFANERTFLKWMFAVVILISVSMTVMSISSRALPYGATLLITACVLIMYALGLYRWRLHKILNREGTRLDDRIGPFLIAFCLLAAAATVFAFAWTSGEEIVFECQRSIPNCAPIVVDADIDSLSIYATQSLGLADSVTHVQTCITVEERDPATGDESSSTDNGKKTPKPVKQAKPAVVWDLNNTFLIPSSNLQTPELAYLKFEEDLTQLSFLVRNDSIYYPLLIANANHTTGVITLAARAICGEYYKYAKLTLAGVAAPPTTVTEVNALFGVQFFTNASETLTAEWELRSRYTFANVAFANAVATVTILPKFNSVDDRALQTNAIDVQVVVELVRSTATDTLLTRYSTMRQAQSFIQALYKADVKYEKLQASWKR</sequence>
<dbReference type="InterPro" id="IPR003807">
    <property type="entry name" value="DUF202"/>
</dbReference>
<dbReference type="Proteomes" id="UP000051952">
    <property type="component" value="Unassembled WGS sequence"/>
</dbReference>
<dbReference type="PROSITE" id="PS51382">
    <property type="entry name" value="SPX"/>
    <property type="match status" value="1"/>
</dbReference>
<feature type="transmembrane region" description="Helical" evidence="7">
    <location>
        <begin position="637"/>
        <end position="656"/>
    </location>
</feature>
<evidence type="ECO:0000256" key="4">
    <source>
        <dbReference type="ARBA" id="ARBA00022989"/>
    </source>
</evidence>
<dbReference type="InterPro" id="IPR018966">
    <property type="entry name" value="VTC_domain"/>
</dbReference>
<dbReference type="GO" id="GO:0005774">
    <property type="term" value="C:vacuolar membrane"/>
    <property type="evidence" value="ECO:0007669"/>
    <property type="project" value="UniProtKB-SubCell"/>
</dbReference>
<gene>
    <name evidence="9" type="ORF">BSAL_12895</name>
</gene>
<evidence type="ECO:0000259" key="8">
    <source>
        <dbReference type="PROSITE" id="PS51382"/>
    </source>
</evidence>
<keyword evidence="4 7" id="KW-1133">Transmembrane helix</keyword>
<evidence type="ECO:0000256" key="3">
    <source>
        <dbReference type="ARBA" id="ARBA00022692"/>
    </source>
</evidence>
<dbReference type="AlphaFoldDB" id="A0A0S4JCW1"/>
<name>A0A0S4JCW1_BODSA</name>
<evidence type="ECO:0000256" key="7">
    <source>
        <dbReference type="SAM" id="Phobius"/>
    </source>
</evidence>
<reference evidence="10" key="1">
    <citation type="submission" date="2015-09" db="EMBL/GenBank/DDBJ databases">
        <authorList>
            <consortium name="Pathogen Informatics"/>
        </authorList>
    </citation>
    <scope>NUCLEOTIDE SEQUENCE [LARGE SCALE GENOMIC DNA]</scope>
    <source>
        <strain evidence="10">Lake Konstanz</strain>
    </source>
</reference>
<dbReference type="InterPro" id="IPR042267">
    <property type="entry name" value="VTC_sf"/>
</dbReference>
<proteinExistence type="predicted"/>
<feature type="transmembrane region" description="Helical" evidence="7">
    <location>
        <begin position="677"/>
        <end position="696"/>
    </location>
</feature>
<dbReference type="PANTHER" id="PTHR46140:SF1">
    <property type="entry name" value="VACUOLAR TRANSPORTER CHAPERONE COMPLEX SUBUNIT 4-RELATED"/>
    <property type="match status" value="1"/>
</dbReference>
<accession>A0A0S4JCW1</accession>
<dbReference type="Pfam" id="PF02656">
    <property type="entry name" value="DUF202"/>
    <property type="match status" value="1"/>
</dbReference>
<dbReference type="OrthoDB" id="6493944at2759"/>
<evidence type="ECO:0000256" key="5">
    <source>
        <dbReference type="ARBA" id="ARBA00023136"/>
    </source>
</evidence>
<keyword evidence="3 7" id="KW-0812">Transmembrane</keyword>
<dbReference type="InterPro" id="IPR051572">
    <property type="entry name" value="VTC_Complex_Subunit"/>
</dbReference>
<keyword evidence="5 7" id="KW-0472">Membrane</keyword>
<dbReference type="PANTHER" id="PTHR46140">
    <property type="entry name" value="VACUOLAR TRANSPORTER CHAPERONE 1-RELATED"/>
    <property type="match status" value="1"/>
</dbReference>